<evidence type="ECO:0000313" key="3">
    <source>
        <dbReference type="Proteomes" id="UP000294850"/>
    </source>
</evidence>
<evidence type="ECO:0000313" key="2">
    <source>
        <dbReference type="EMBL" id="TDE15188.1"/>
    </source>
</evidence>
<dbReference type="AlphaFoldDB" id="A0A4V2Z443"/>
<keyword evidence="1" id="KW-0472">Membrane</keyword>
<comment type="caution">
    <text evidence="2">The sequence shown here is derived from an EMBL/GenBank/DDBJ whole genome shotgun (WGS) entry which is preliminary data.</text>
</comment>
<name>A0A4V2Z443_9BACT</name>
<proteinExistence type="predicted"/>
<keyword evidence="1" id="KW-0812">Transmembrane</keyword>
<sequence>MKSITLENKSAQRIYNDYIHRCKKAVKILPQNDQQDCLLEINSHIFEYLSAEKGDDQTEALLNVLARLGPPEEMLKELVATKKVEQAKRTFNPVHLLEAIFLNLSNGFIYIILFFLFVIEISLPVLIVLELIYPERIGFFTNKHGGFYLGYGPEESGSREWLGNAVIPFMLVMIAVIYAFMILLLRITKTTKKILQ</sequence>
<dbReference type="OrthoDB" id="1358731at2"/>
<evidence type="ECO:0008006" key="4">
    <source>
        <dbReference type="Google" id="ProtNLM"/>
    </source>
</evidence>
<keyword evidence="1" id="KW-1133">Transmembrane helix</keyword>
<feature type="transmembrane region" description="Helical" evidence="1">
    <location>
        <begin position="108"/>
        <end position="133"/>
    </location>
</feature>
<keyword evidence="3" id="KW-1185">Reference proteome</keyword>
<dbReference type="EMBL" id="SMFL01000004">
    <property type="protein sequence ID" value="TDE15188.1"/>
    <property type="molecule type" value="Genomic_DNA"/>
</dbReference>
<feature type="transmembrane region" description="Helical" evidence="1">
    <location>
        <begin position="165"/>
        <end position="185"/>
    </location>
</feature>
<protein>
    <recommendedName>
        <fullName evidence="4">DUF1700 domain-containing protein</fullName>
    </recommendedName>
</protein>
<organism evidence="2 3">
    <name type="scientific">Dyadobacter psychrotolerans</name>
    <dbReference type="NCBI Taxonomy" id="2541721"/>
    <lineage>
        <taxon>Bacteria</taxon>
        <taxon>Pseudomonadati</taxon>
        <taxon>Bacteroidota</taxon>
        <taxon>Cytophagia</taxon>
        <taxon>Cytophagales</taxon>
        <taxon>Spirosomataceae</taxon>
        <taxon>Dyadobacter</taxon>
    </lineage>
</organism>
<accession>A0A4V2Z443</accession>
<gene>
    <name evidence="2" type="ORF">E0F88_11730</name>
</gene>
<dbReference type="RefSeq" id="WP_131958451.1">
    <property type="nucleotide sequence ID" value="NZ_SMFL01000004.1"/>
</dbReference>
<reference evidence="2 3" key="1">
    <citation type="submission" date="2019-03" db="EMBL/GenBank/DDBJ databases">
        <title>Dyadobacter AR-3-6 sp. nov., isolated from arctic soil.</title>
        <authorList>
            <person name="Chaudhary D.K."/>
        </authorList>
    </citation>
    <scope>NUCLEOTIDE SEQUENCE [LARGE SCALE GENOMIC DNA]</scope>
    <source>
        <strain evidence="2 3">AR-3-6</strain>
    </source>
</reference>
<dbReference type="Pfam" id="PF22564">
    <property type="entry name" value="HAAS"/>
    <property type="match status" value="1"/>
</dbReference>
<evidence type="ECO:0000256" key="1">
    <source>
        <dbReference type="SAM" id="Phobius"/>
    </source>
</evidence>
<dbReference type="Proteomes" id="UP000294850">
    <property type="component" value="Unassembled WGS sequence"/>
</dbReference>